<evidence type="ECO:0000313" key="1">
    <source>
        <dbReference type="EMBL" id="TGK95546.1"/>
    </source>
</evidence>
<keyword evidence="2" id="KW-1185">Reference proteome</keyword>
<accession>A0A2M9XYY5</accession>
<protein>
    <submittedName>
        <fullName evidence="1">Uncharacterized protein</fullName>
    </submittedName>
</protein>
<dbReference type="EMBL" id="RQFP01000001">
    <property type="protein sequence ID" value="TGK95546.1"/>
    <property type="molecule type" value="Genomic_DNA"/>
</dbReference>
<gene>
    <name evidence="1" type="ORF">EHQ30_02585</name>
</gene>
<comment type="caution">
    <text evidence="1">The sequence shown here is derived from an EMBL/GenBank/DDBJ whole genome shotgun (WGS) entry which is preliminary data.</text>
</comment>
<proteinExistence type="predicted"/>
<dbReference type="OrthoDB" id="345951at2"/>
<name>A0A2M9XYY5_9LEPT</name>
<dbReference type="RefSeq" id="WP_100791757.1">
    <property type="nucleotide sequence ID" value="NZ_NPDQ01000007.1"/>
</dbReference>
<sequence>MQRLDFLKKLSFSALVVAGVHSQIRSETTKTAASQPKTLPNFLSTYPMDAAEEITTSIVRKIFKPDIELDSFLELFAEELNLRYPFDEKRKSSSYRELYFASIRSEVVFQISVIIVEVWRNLCLQIGLEYYTLQELESDSKQIQNDILEFGNKFRLGEIPHFILENPERLGLGRSKVSFFVTWFGTKKEEILFYDPTPLQMKKEWRQYLREDNSMDNHQVFLLVSLEFLENLLSRLAFFQANWHQYVVRFYYLSFVEKELENQTKIEKKKKTKFPLWIRYVTSESAVQTIKERAFHMQSGVYHAIDRQHQQMVVSSLVQVIGQVSVATGGDKDVCKKLRFVNEYGGIVTVSTAANATDSLPLIEDALRILQKERKLYFP</sequence>
<evidence type="ECO:0000313" key="2">
    <source>
        <dbReference type="Proteomes" id="UP000297891"/>
    </source>
</evidence>
<dbReference type="Proteomes" id="UP000297891">
    <property type="component" value="Unassembled WGS sequence"/>
</dbReference>
<reference evidence="1" key="1">
    <citation type="journal article" date="2019" name="PLoS Negl. Trop. Dis.">
        <title>Revisiting the worldwide diversity of Leptospira species in the environment.</title>
        <authorList>
            <person name="Vincent A.T."/>
            <person name="Schiettekatte O."/>
            <person name="Bourhy P."/>
            <person name="Veyrier F.J."/>
            <person name="Picardeau M."/>
        </authorList>
    </citation>
    <scope>NUCLEOTIDE SEQUENCE [LARGE SCALE GENOMIC DNA]</scope>
    <source>
        <strain evidence="1">201800277</strain>
    </source>
</reference>
<dbReference type="AlphaFoldDB" id="A0A2M9XYY5"/>
<organism evidence="1 2">
    <name type="scientific">Leptospira brenneri</name>
    <dbReference type="NCBI Taxonomy" id="2023182"/>
    <lineage>
        <taxon>Bacteria</taxon>
        <taxon>Pseudomonadati</taxon>
        <taxon>Spirochaetota</taxon>
        <taxon>Spirochaetia</taxon>
        <taxon>Leptospirales</taxon>
        <taxon>Leptospiraceae</taxon>
        <taxon>Leptospira</taxon>
    </lineage>
</organism>